<keyword evidence="6 9" id="KW-0804">Transcription</keyword>
<dbReference type="InterPro" id="IPR045174">
    <property type="entry name" value="Dof"/>
</dbReference>
<keyword evidence="4 9" id="KW-0805">Transcription regulation</keyword>
<dbReference type="PANTHER" id="PTHR31992:SF316">
    <property type="entry name" value="DOF ZINC FINGER PROTEIN DOF1.2"/>
    <property type="match status" value="1"/>
</dbReference>
<comment type="function">
    <text evidence="9">Transcription factor that binds specifically to a 5'-AA[AG]G-3' consensus core sequence.</text>
</comment>
<evidence type="ECO:0000256" key="7">
    <source>
        <dbReference type="ARBA" id="ARBA00023242"/>
    </source>
</evidence>
<gene>
    <name evidence="12" type="ORF">CEY00_Acc12264</name>
</gene>
<evidence type="ECO:0000313" key="12">
    <source>
        <dbReference type="EMBL" id="PSS17479.1"/>
    </source>
</evidence>
<dbReference type="OMA" id="SFECQLQ"/>
<evidence type="ECO:0000256" key="8">
    <source>
        <dbReference type="PROSITE-ProRule" id="PRU00071"/>
    </source>
</evidence>
<dbReference type="Pfam" id="PF02701">
    <property type="entry name" value="Zn_ribbon_Dof"/>
    <property type="match status" value="1"/>
</dbReference>
<dbReference type="OrthoDB" id="1927254at2759"/>
<evidence type="ECO:0000313" key="13">
    <source>
        <dbReference type="Proteomes" id="UP000241394"/>
    </source>
</evidence>
<dbReference type="AlphaFoldDB" id="A0A2R6QYQ9"/>
<evidence type="ECO:0000256" key="10">
    <source>
        <dbReference type="SAM" id="MobiDB-lite"/>
    </source>
</evidence>
<dbReference type="GO" id="GO:0008270">
    <property type="term" value="F:zinc ion binding"/>
    <property type="evidence" value="ECO:0007669"/>
    <property type="project" value="UniProtKB-KW"/>
</dbReference>
<feature type="domain" description="Dof-type" evidence="11">
    <location>
        <begin position="30"/>
        <end position="84"/>
    </location>
</feature>
<dbReference type="GO" id="GO:0003700">
    <property type="term" value="F:DNA-binding transcription factor activity"/>
    <property type="evidence" value="ECO:0007669"/>
    <property type="project" value="UniProtKB-UniRule"/>
</dbReference>
<dbReference type="GO" id="GO:0005634">
    <property type="term" value="C:nucleus"/>
    <property type="evidence" value="ECO:0007669"/>
    <property type="project" value="UniProtKB-SubCell"/>
</dbReference>
<evidence type="ECO:0000256" key="3">
    <source>
        <dbReference type="ARBA" id="ARBA00022833"/>
    </source>
</evidence>
<feature type="compositionally biased region" description="Polar residues" evidence="10">
    <location>
        <begin position="94"/>
        <end position="107"/>
    </location>
</feature>
<reference evidence="13" key="2">
    <citation type="journal article" date="2018" name="BMC Genomics">
        <title>A manually annotated Actinidia chinensis var. chinensis (kiwifruit) genome highlights the challenges associated with draft genomes and gene prediction in plants.</title>
        <authorList>
            <person name="Pilkington S.M."/>
            <person name="Crowhurst R."/>
            <person name="Hilario E."/>
            <person name="Nardozza S."/>
            <person name="Fraser L."/>
            <person name="Peng Y."/>
            <person name="Gunaseelan K."/>
            <person name="Simpson R."/>
            <person name="Tahir J."/>
            <person name="Deroles S.C."/>
            <person name="Templeton K."/>
            <person name="Luo Z."/>
            <person name="Davy M."/>
            <person name="Cheng C."/>
            <person name="McNeilage M."/>
            <person name="Scaglione D."/>
            <person name="Liu Y."/>
            <person name="Zhang Q."/>
            <person name="Datson P."/>
            <person name="De Silva N."/>
            <person name="Gardiner S.E."/>
            <person name="Bassett H."/>
            <person name="Chagne D."/>
            <person name="McCallum J."/>
            <person name="Dzierzon H."/>
            <person name="Deng C."/>
            <person name="Wang Y.Y."/>
            <person name="Barron L."/>
            <person name="Manako K."/>
            <person name="Bowen J."/>
            <person name="Foster T.M."/>
            <person name="Erridge Z.A."/>
            <person name="Tiffin H."/>
            <person name="Waite C.N."/>
            <person name="Davies K.M."/>
            <person name="Grierson E.P."/>
            <person name="Laing W.A."/>
            <person name="Kirk R."/>
            <person name="Chen X."/>
            <person name="Wood M."/>
            <person name="Montefiori M."/>
            <person name="Brummell D.A."/>
            <person name="Schwinn K.E."/>
            <person name="Catanach A."/>
            <person name="Fullerton C."/>
            <person name="Li D."/>
            <person name="Meiyalaghan S."/>
            <person name="Nieuwenhuizen N."/>
            <person name="Read N."/>
            <person name="Prakash R."/>
            <person name="Hunter D."/>
            <person name="Zhang H."/>
            <person name="McKenzie M."/>
            <person name="Knabel M."/>
            <person name="Harris A."/>
            <person name="Allan A.C."/>
            <person name="Gleave A."/>
            <person name="Chen A."/>
            <person name="Janssen B.J."/>
            <person name="Plunkett B."/>
            <person name="Ampomah-Dwamena C."/>
            <person name="Voogd C."/>
            <person name="Leif D."/>
            <person name="Lafferty D."/>
            <person name="Souleyre E.J.F."/>
            <person name="Varkonyi-Gasic E."/>
            <person name="Gambi F."/>
            <person name="Hanley J."/>
            <person name="Yao J.L."/>
            <person name="Cheung J."/>
            <person name="David K.M."/>
            <person name="Warren B."/>
            <person name="Marsh K."/>
            <person name="Snowden K.C."/>
            <person name="Lin-Wang K."/>
            <person name="Brian L."/>
            <person name="Martinez-Sanchez M."/>
            <person name="Wang M."/>
            <person name="Ileperuma N."/>
            <person name="Macnee N."/>
            <person name="Campin R."/>
            <person name="McAtee P."/>
            <person name="Drummond R.S.M."/>
            <person name="Espley R.V."/>
            <person name="Ireland H.S."/>
            <person name="Wu R."/>
            <person name="Atkinson R.G."/>
            <person name="Karunairetnam S."/>
            <person name="Bulley S."/>
            <person name="Chunkath S."/>
            <person name="Hanley Z."/>
            <person name="Storey R."/>
            <person name="Thrimawithana A.H."/>
            <person name="Thomson S."/>
            <person name="David C."/>
            <person name="Testolin R."/>
            <person name="Huang H."/>
            <person name="Hellens R.P."/>
            <person name="Schaffer R.J."/>
        </authorList>
    </citation>
    <scope>NUCLEOTIDE SEQUENCE [LARGE SCALE GENOMIC DNA]</scope>
    <source>
        <strain evidence="13">cv. Red5</strain>
    </source>
</reference>
<proteinExistence type="predicted"/>
<keyword evidence="5 8" id="KW-0238">DNA-binding</keyword>
<keyword evidence="3 9" id="KW-0862">Zinc</keyword>
<evidence type="ECO:0000256" key="2">
    <source>
        <dbReference type="ARBA" id="ARBA00022771"/>
    </source>
</evidence>
<evidence type="ECO:0000256" key="1">
    <source>
        <dbReference type="ARBA" id="ARBA00022723"/>
    </source>
</evidence>
<dbReference type="EMBL" id="NKQK01000011">
    <property type="protein sequence ID" value="PSS17479.1"/>
    <property type="molecule type" value="Genomic_DNA"/>
</dbReference>
<feature type="region of interest" description="Disordered" evidence="10">
    <location>
        <begin position="84"/>
        <end position="124"/>
    </location>
</feature>
<feature type="region of interest" description="Disordered" evidence="10">
    <location>
        <begin position="142"/>
        <end position="174"/>
    </location>
</feature>
<keyword evidence="2 8" id="KW-0863">Zinc-finger</keyword>
<evidence type="ECO:0000259" key="11">
    <source>
        <dbReference type="PROSITE" id="PS50884"/>
    </source>
</evidence>
<dbReference type="Gramene" id="PSS17479">
    <property type="protein sequence ID" value="PSS17479"/>
    <property type="gene ID" value="CEY00_Acc12264"/>
</dbReference>
<evidence type="ECO:0000256" key="9">
    <source>
        <dbReference type="RuleBase" id="RU369094"/>
    </source>
</evidence>
<accession>A0A2R6QYQ9</accession>
<dbReference type="FunCoup" id="A0A2R6QYQ9">
    <property type="interactions" value="34"/>
</dbReference>
<feature type="compositionally biased region" description="Low complexity" evidence="10">
    <location>
        <begin position="158"/>
        <end position="169"/>
    </location>
</feature>
<evidence type="ECO:0000256" key="4">
    <source>
        <dbReference type="ARBA" id="ARBA00023015"/>
    </source>
</evidence>
<keyword evidence="1 9" id="KW-0479">Metal-binding</keyword>
<organism evidence="12 13">
    <name type="scientific">Actinidia chinensis var. chinensis</name>
    <name type="common">Chinese soft-hair kiwi</name>
    <dbReference type="NCBI Taxonomy" id="1590841"/>
    <lineage>
        <taxon>Eukaryota</taxon>
        <taxon>Viridiplantae</taxon>
        <taxon>Streptophyta</taxon>
        <taxon>Embryophyta</taxon>
        <taxon>Tracheophyta</taxon>
        <taxon>Spermatophyta</taxon>
        <taxon>Magnoliopsida</taxon>
        <taxon>eudicotyledons</taxon>
        <taxon>Gunneridae</taxon>
        <taxon>Pentapetalae</taxon>
        <taxon>asterids</taxon>
        <taxon>Ericales</taxon>
        <taxon>Actinidiaceae</taxon>
        <taxon>Actinidia</taxon>
    </lineage>
</organism>
<comment type="subcellular location">
    <subcellularLocation>
        <location evidence="8 9">Nucleus</location>
    </subcellularLocation>
</comment>
<reference evidence="12 13" key="1">
    <citation type="submission" date="2017-07" db="EMBL/GenBank/DDBJ databases">
        <title>An improved, manually edited Actinidia chinensis var. chinensis (kiwifruit) genome highlights the challenges associated with draft genomes and gene prediction in plants.</title>
        <authorList>
            <person name="Pilkington S."/>
            <person name="Crowhurst R."/>
            <person name="Hilario E."/>
            <person name="Nardozza S."/>
            <person name="Fraser L."/>
            <person name="Peng Y."/>
            <person name="Gunaseelan K."/>
            <person name="Simpson R."/>
            <person name="Tahir J."/>
            <person name="Deroles S."/>
            <person name="Templeton K."/>
            <person name="Luo Z."/>
            <person name="Davy M."/>
            <person name="Cheng C."/>
            <person name="Mcneilage M."/>
            <person name="Scaglione D."/>
            <person name="Liu Y."/>
            <person name="Zhang Q."/>
            <person name="Datson P."/>
            <person name="De Silva N."/>
            <person name="Gardiner S."/>
            <person name="Bassett H."/>
            <person name="Chagne D."/>
            <person name="Mccallum J."/>
            <person name="Dzierzon H."/>
            <person name="Deng C."/>
            <person name="Wang Y.-Y."/>
            <person name="Barron N."/>
            <person name="Manako K."/>
            <person name="Bowen J."/>
            <person name="Foster T."/>
            <person name="Erridge Z."/>
            <person name="Tiffin H."/>
            <person name="Waite C."/>
            <person name="Davies K."/>
            <person name="Grierson E."/>
            <person name="Laing W."/>
            <person name="Kirk R."/>
            <person name="Chen X."/>
            <person name="Wood M."/>
            <person name="Montefiori M."/>
            <person name="Brummell D."/>
            <person name="Schwinn K."/>
            <person name="Catanach A."/>
            <person name="Fullerton C."/>
            <person name="Li D."/>
            <person name="Meiyalaghan S."/>
            <person name="Nieuwenhuizen N."/>
            <person name="Read N."/>
            <person name="Prakash R."/>
            <person name="Hunter D."/>
            <person name="Zhang H."/>
            <person name="Mckenzie M."/>
            <person name="Knabel M."/>
            <person name="Harris A."/>
            <person name="Allan A."/>
            <person name="Chen A."/>
            <person name="Janssen B."/>
            <person name="Plunkett B."/>
            <person name="Dwamena C."/>
            <person name="Voogd C."/>
            <person name="Leif D."/>
            <person name="Lafferty D."/>
            <person name="Souleyre E."/>
            <person name="Varkonyi-Gasic E."/>
            <person name="Gambi F."/>
            <person name="Hanley J."/>
            <person name="Yao J.-L."/>
            <person name="Cheung J."/>
            <person name="David K."/>
            <person name="Warren B."/>
            <person name="Marsh K."/>
            <person name="Snowden K."/>
            <person name="Lin-Wang K."/>
            <person name="Brian L."/>
            <person name="Martinez-Sanchez M."/>
            <person name="Wang M."/>
            <person name="Ileperuma N."/>
            <person name="Macnee N."/>
            <person name="Campin R."/>
            <person name="Mcatee P."/>
            <person name="Drummond R."/>
            <person name="Espley R."/>
            <person name="Ireland H."/>
            <person name="Wu R."/>
            <person name="Atkinson R."/>
            <person name="Karunairetnam S."/>
            <person name="Bulley S."/>
            <person name="Chunkath S."/>
            <person name="Hanley Z."/>
            <person name="Storey R."/>
            <person name="Thrimawithana A."/>
            <person name="Thomson S."/>
            <person name="David C."/>
            <person name="Testolin R."/>
        </authorList>
    </citation>
    <scope>NUCLEOTIDE SEQUENCE [LARGE SCALE GENOMIC DNA]</scope>
    <source>
        <strain evidence="13">cv. Red5</strain>
        <tissue evidence="12">Young leaf</tissue>
    </source>
</reference>
<evidence type="ECO:0000256" key="5">
    <source>
        <dbReference type="ARBA" id="ARBA00023125"/>
    </source>
</evidence>
<keyword evidence="7 8" id="KW-0539">Nucleus</keyword>
<dbReference type="InterPro" id="IPR003851">
    <property type="entry name" value="Znf_Dof"/>
</dbReference>
<comment type="caution">
    <text evidence="12">The sequence shown here is derived from an EMBL/GenBank/DDBJ whole genome shotgun (WGS) entry which is preliminary data.</text>
</comment>
<protein>
    <recommendedName>
        <fullName evidence="9">Dof zinc finger protein</fullName>
    </recommendedName>
</protein>
<evidence type="ECO:0000256" key="6">
    <source>
        <dbReference type="ARBA" id="ARBA00023163"/>
    </source>
</evidence>
<dbReference type="PROSITE" id="PS50884">
    <property type="entry name" value="ZF_DOF_2"/>
    <property type="match status" value="1"/>
</dbReference>
<dbReference type="Proteomes" id="UP000241394">
    <property type="component" value="Chromosome LG11"/>
</dbReference>
<dbReference type="InParanoid" id="A0A2R6QYQ9"/>
<dbReference type="GO" id="GO:0003677">
    <property type="term" value="F:DNA binding"/>
    <property type="evidence" value="ECO:0007669"/>
    <property type="project" value="UniProtKB-UniRule"/>
</dbReference>
<sequence>MYAASDQILQCPPRRLGMQRRWKSNVELAPNCPRCASQNTKFCYYNNYSLSQPRYFCKACRRYWTKGGSLRNVPVGGGCRKNRRASAFRRSENETQSIFTSINSSPNLGGPGDPYPTGQTSGSGGSDIDLAEVFAKYLNENSSTSNADPVGSELGNGSDPFSDLPDSSSQETQFETDQLLAGLPQEGQIQEFVGQDPNYFGLQTMVSDVLDQDLAWSDGTTLPNFGWPSTAEIHEFGSFSVDDPSKGSTNVIIDNWSLLDVSAYEIF</sequence>
<keyword evidence="13" id="KW-1185">Reference proteome</keyword>
<dbReference type="PROSITE" id="PS01361">
    <property type="entry name" value="ZF_DOF_1"/>
    <property type="match status" value="1"/>
</dbReference>
<dbReference type="STRING" id="1590841.A0A2R6QYQ9"/>
<dbReference type="PANTHER" id="PTHR31992">
    <property type="entry name" value="DOF ZINC FINGER PROTEIN DOF1.4-RELATED"/>
    <property type="match status" value="1"/>
</dbReference>
<name>A0A2R6QYQ9_ACTCC</name>